<evidence type="ECO:0000313" key="2">
    <source>
        <dbReference type="Proteomes" id="UP000187203"/>
    </source>
</evidence>
<name>A0A1R3I6P6_9ROSI</name>
<evidence type="ECO:0000313" key="1">
    <source>
        <dbReference type="EMBL" id="OMO78209.1"/>
    </source>
</evidence>
<dbReference type="AlphaFoldDB" id="A0A1R3I6P6"/>
<dbReference type="EMBL" id="AWUE01018800">
    <property type="protein sequence ID" value="OMO78209.1"/>
    <property type="molecule type" value="Genomic_DNA"/>
</dbReference>
<gene>
    <name evidence="1" type="ORF">COLO4_24808</name>
</gene>
<protein>
    <submittedName>
        <fullName evidence="1">Uncharacterized protein</fullName>
    </submittedName>
</protein>
<organism evidence="1 2">
    <name type="scientific">Corchorus olitorius</name>
    <dbReference type="NCBI Taxonomy" id="93759"/>
    <lineage>
        <taxon>Eukaryota</taxon>
        <taxon>Viridiplantae</taxon>
        <taxon>Streptophyta</taxon>
        <taxon>Embryophyta</taxon>
        <taxon>Tracheophyta</taxon>
        <taxon>Spermatophyta</taxon>
        <taxon>Magnoliopsida</taxon>
        <taxon>eudicotyledons</taxon>
        <taxon>Gunneridae</taxon>
        <taxon>Pentapetalae</taxon>
        <taxon>rosids</taxon>
        <taxon>malvids</taxon>
        <taxon>Malvales</taxon>
        <taxon>Malvaceae</taxon>
        <taxon>Grewioideae</taxon>
        <taxon>Apeibeae</taxon>
        <taxon>Corchorus</taxon>
    </lineage>
</organism>
<accession>A0A1R3I6P6</accession>
<comment type="caution">
    <text evidence="1">The sequence shown here is derived from an EMBL/GenBank/DDBJ whole genome shotgun (WGS) entry which is preliminary data.</text>
</comment>
<keyword evidence="2" id="KW-1185">Reference proteome</keyword>
<dbReference type="Proteomes" id="UP000187203">
    <property type="component" value="Unassembled WGS sequence"/>
</dbReference>
<proteinExistence type="predicted"/>
<sequence length="57" mass="6229">MAVGFHMELVLVVIANEVNGNELGMEQGIGDELVEGVVRNKLRLVLVAVVVISRNRE</sequence>
<reference evidence="2" key="1">
    <citation type="submission" date="2013-09" db="EMBL/GenBank/DDBJ databases">
        <title>Corchorus olitorius genome sequencing.</title>
        <authorList>
            <person name="Alam M."/>
            <person name="Haque M.S."/>
            <person name="Islam M.S."/>
            <person name="Emdad E.M."/>
            <person name="Islam M.M."/>
            <person name="Ahmed B."/>
            <person name="Halim A."/>
            <person name="Hossen Q.M.M."/>
            <person name="Hossain M.Z."/>
            <person name="Ahmed R."/>
            <person name="Khan M.M."/>
            <person name="Islam R."/>
            <person name="Rashid M.M."/>
            <person name="Khan S.A."/>
            <person name="Rahman M.S."/>
            <person name="Alam M."/>
            <person name="Yahiya A.S."/>
            <person name="Khan M.S."/>
            <person name="Azam M.S."/>
            <person name="Haque T."/>
            <person name="Lashkar M.Z.H."/>
            <person name="Akhand A.I."/>
            <person name="Morshed G."/>
            <person name="Roy S."/>
            <person name="Uddin K.S."/>
            <person name="Rabeya T."/>
            <person name="Hossain A.S."/>
            <person name="Chowdhury A."/>
            <person name="Snigdha A.R."/>
            <person name="Mortoza M.S."/>
            <person name="Matin S.A."/>
            <person name="Hoque S.M.E."/>
            <person name="Islam M.K."/>
            <person name="Roy D.K."/>
            <person name="Haider R."/>
            <person name="Moosa M.M."/>
            <person name="Elias S.M."/>
            <person name="Hasan A.M."/>
            <person name="Jahan S."/>
            <person name="Shafiuddin M."/>
            <person name="Mahmood N."/>
            <person name="Shommy N.S."/>
        </authorList>
    </citation>
    <scope>NUCLEOTIDE SEQUENCE [LARGE SCALE GENOMIC DNA]</scope>
    <source>
        <strain evidence="2">cv. O-4</strain>
    </source>
</reference>